<dbReference type="EMBL" id="JALJOQ010000084">
    <property type="protein sequence ID" value="KAK9800237.1"/>
    <property type="molecule type" value="Genomic_DNA"/>
</dbReference>
<feature type="chain" id="PRO_5043889666" evidence="4">
    <location>
        <begin position="29"/>
        <end position="403"/>
    </location>
</feature>
<dbReference type="SUPFAM" id="SSF58100">
    <property type="entry name" value="Bacterial hemolysins"/>
    <property type="match status" value="1"/>
</dbReference>
<keyword evidence="3" id="KW-0812">Transmembrane</keyword>
<dbReference type="Gene3D" id="1.10.287.1490">
    <property type="match status" value="1"/>
</dbReference>
<evidence type="ECO:0000313" key="6">
    <source>
        <dbReference type="Proteomes" id="UP001465755"/>
    </source>
</evidence>
<feature type="region of interest" description="Disordered" evidence="2">
    <location>
        <begin position="355"/>
        <end position="403"/>
    </location>
</feature>
<keyword evidence="3" id="KW-1133">Transmembrane helix</keyword>
<keyword evidence="6" id="KW-1185">Reference proteome</keyword>
<feature type="signal peptide" evidence="4">
    <location>
        <begin position="1"/>
        <end position="28"/>
    </location>
</feature>
<proteinExistence type="predicted"/>
<evidence type="ECO:0000256" key="2">
    <source>
        <dbReference type="SAM" id="MobiDB-lite"/>
    </source>
</evidence>
<keyword evidence="4" id="KW-0732">Signal</keyword>
<dbReference type="Proteomes" id="UP001465755">
    <property type="component" value="Unassembled WGS sequence"/>
</dbReference>
<feature type="compositionally biased region" description="Low complexity" evidence="2">
    <location>
        <begin position="370"/>
        <end position="383"/>
    </location>
</feature>
<evidence type="ECO:0000256" key="1">
    <source>
        <dbReference type="SAM" id="Coils"/>
    </source>
</evidence>
<evidence type="ECO:0000256" key="3">
    <source>
        <dbReference type="SAM" id="Phobius"/>
    </source>
</evidence>
<keyword evidence="3" id="KW-0472">Membrane</keyword>
<keyword evidence="1" id="KW-0175">Coiled coil</keyword>
<protein>
    <submittedName>
        <fullName evidence="5">Uncharacterized protein</fullName>
    </submittedName>
</protein>
<sequence length="403" mass="43904">MSQISRRSCVLLCTSLLLLSALSYPAIAKEQDEPEEAPSHDQGDSEALLAEVKQLQKELKSKDKEVIKLSKKVQTLQDEHSATSTQLQALQKASQVSDSTATVKLAEAEAQLKTIKAQLEGNAATCSTTQSQLKDAEKQVAHLTTQKDAAVSKSALTEAQEAAAETLKKLNELTTSWLPHWVNHHYTQSVQPHLNSVWDNAGGAATLARQHSASLLAASKLKALETWDTAGPSARNAYDTTQRAFNDAYTTSKKHVGPYAAAGQSRLKQAWSQAAVHLRHLPKHPQVVQVRRALQTQQVQLEKAVAHHMQRYPALKPYAKQPYLAYIVWAALGLPLVILLLPLLLLTGKRTTAVPAVSDSQQDLPEGVVTSDKTSSASTNTASKTRKPRGKKIVEGDETVSFR</sequence>
<comment type="caution">
    <text evidence="5">The sequence shown here is derived from an EMBL/GenBank/DDBJ whole genome shotgun (WGS) entry which is preliminary data.</text>
</comment>
<feature type="coiled-coil region" evidence="1">
    <location>
        <begin position="45"/>
        <end position="176"/>
    </location>
</feature>
<evidence type="ECO:0000256" key="4">
    <source>
        <dbReference type="SAM" id="SignalP"/>
    </source>
</evidence>
<gene>
    <name evidence="5" type="ORF">WJX73_003959</name>
</gene>
<dbReference type="AlphaFoldDB" id="A0AAW1NZ92"/>
<accession>A0AAW1NZ92</accession>
<organism evidence="5 6">
    <name type="scientific">Symbiochloris irregularis</name>
    <dbReference type="NCBI Taxonomy" id="706552"/>
    <lineage>
        <taxon>Eukaryota</taxon>
        <taxon>Viridiplantae</taxon>
        <taxon>Chlorophyta</taxon>
        <taxon>core chlorophytes</taxon>
        <taxon>Trebouxiophyceae</taxon>
        <taxon>Trebouxiales</taxon>
        <taxon>Trebouxiaceae</taxon>
        <taxon>Symbiochloris</taxon>
    </lineage>
</organism>
<name>A0AAW1NZ92_9CHLO</name>
<reference evidence="5 6" key="1">
    <citation type="journal article" date="2024" name="Nat. Commun.">
        <title>Phylogenomics reveals the evolutionary origins of lichenization in chlorophyte algae.</title>
        <authorList>
            <person name="Puginier C."/>
            <person name="Libourel C."/>
            <person name="Otte J."/>
            <person name="Skaloud P."/>
            <person name="Haon M."/>
            <person name="Grisel S."/>
            <person name="Petersen M."/>
            <person name="Berrin J.G."/>
            <person name="Delaux P.M."/>
            <person name="Dal Grande F."/>
            <person name="Keller J."/>
        </authorList>
    </citation>
    <scope>NUCLEOTIDE SEQUENCE [LARGE SCALE GENOMIC DNA]</scope>
    <source>
        <strain evidence="5 6">SAG 2036</strain>
    </source>
</reference>
<feature type="transmembrane region" description="Helical" evidence="3">
    <location>
        <begin position="323"/>
        <end position="346"/>
    </location>
</feature>
<evidence type="ECO:0000313" key="5">
    <source>
        <dbReference type="EMBL" id="KAK9800237.1"/>
    </source>
</evidence>